<dbReference type="Gramene" id="rna-AYBTSS11_LOCUS27693">
    <property type="protein sequence ID" value="CAJ1975567.1"/>
    <property type="gene ID" value="gene-AYBTSS11_LOCUS27693"/>
</dbReference>
<feature type="region of interest" description="Disordered" evidence="1">
    <location>
        <begin position="33"/>
        <end position="53"/>
    </location>
</feature>
<dbReference type="Proteomes" id="UP001189624">
    <property type="component" value="Chromosome 9"/>
</dbReference>
<dbReference type="EMBL" id="OY731406">
    <property type="protein sequence ID" value="CAJ1975567.1"/>
    <property type="molecule type" value="Genomic_DNA"/>
</dbReference>
<feature type="compositionally biased region" description="Basic and acidic residues" evidence="1">
    <location>
        <begin position="44"/>
        <end position="53"/>
    </location>
</feature>
<name>A0AA86SZ43_9FABA</name>
<organism evidence="2 3">
    <name type="scientific">Sphenostylis stenocarpa</name>
    <dbReference type="NCBI Taxonomy" id="92480"/>
    <lineage>
        <taxon>Eukaryota</taxon>
        <taxon>Viridiplantae</taxon>
        <taxon>Streptophyta</taxon>
        <taxon>Embryophyta</taxon>
        <taxon>Tracheophyta</taxon>
        <taxon>Spermatophyta</taxon>
        <taxon>Magnoliopsida</taxon>
        <taxon>eudicotyledons</taxon>
        <taxon>Gunneridae</taxon>
        <taxon>Pentapetalae</taxon>
        <taxon>rosids</taxon>
        <taxon>fabids</taxon>
        <taxon>Fabales</taxon>
        <taxon>Fabaceae</taxon>
        <taxon>Papilionoideae</taxon>
        <taxon>50 kb inversion clade</taxon>
        <taxon>NPAAA clade</taxon>
        <taxon>indigoferoid/millettioid clade</taxon>
        <taxon>Phaseoleae</taxon>
        <taxon>Sphenostylis</taxon>
    </lineage>
</organism>
<evidence type="ECO:0000313" key="2">
    <source>
        <dbReference type="EMBL" id="CAJ1975567.1"/>
    </source>
</evidence>
<accession>A0AA86SZ43</accession>
<reference evidence="2" key="1">
    <citation type="submission" date="2023-10" db="EMBL/GenBank/DDBJ databases">
        <authorList>
            <person name="Domelevo Entfellner J.-B."/>
        </authorList>
    </citation>
    <scope>NUCLEOTIDE SEQUENCE</scope>
</reference>
<proteinExistence type="predicted"/>
<evidence type="ECO:0000313" key="3">
    <source>
        <dbReference type="Proteomes" id="UP001189624"/>
    </source>
</evidence>
<gene>
    <name evidence="2" type="ORF">AYBTSS11_LOCUS27693</name>
</gene>
<protein>
    <submittedName>
        <fullName evidence="2">Uncharacterized protein</fullName>
    </submittedName>
</protein>
<sequence length="90" mass="10566">MVRRVVVGVCGLVLEGVTHDGWEEQRIRDMSHAQVENKVWPSPQKEEDTKNEPRKFCKDEDMRKPVLLVQNSKPYYIISKLLGEYSTYQE</sequence>
<evidence type="ECO:0000256" key="1">
    <source>
        <dbReference type="SAM" id="MobiDB-lite"/>
    </source>
</evidence>
<dbReference type="AlphaFoldDB" id="A0AA86SZ43"/>
<keyword evidence="3" id="KW-1185">Reference proteome</keyword>